<dbReference type="EMBL" id="KJ626180">
    <property type="protein sequence ID" value="AIZ49725.1"/>
    <property type="molecule type" value="Genomic_DNA"/>
</dbReference>
<name>A0A0A7KY48_AERSS</name>
<dbReference type="SUPFAM" id="SSF48371">
    <property type="entry name" value="ARM repeat"/>
    <property type="match status" value="1"/>
</dbReference>
<reference evidence="1" key="1">
    <citation type="submission" date="2014-03" db="EMBL/GenBank/DDBJ databases">
        <authorList>
            <person name="Emond-Rheault J.-G."/>
            <person name="Trudel M.V."/>
            <person name="Vincent A.T."/>
            <person name="Brochu F."/>
            <person name="Boyle B."/>
            <person name="Tanaka K.H."/>
            <person name="Attere S.A."/>
            <person name="Jubinville E."/>
            <person name="Frenette M."/>
            <person name="Derome N."/>
            <person name="Charette S.J."/>
        </authorList>
    </citation>
    <scope>NUCLEOTIDE SEQUENCE</scope>
    <source>
        <strain evidence="1">09-0167</strain>
    </source>
</reference>
<accession>A0A0A7KY48</accession>
<reference evidence="1" key="2">
    <citation type="journal article" date="2015" name="Vet. Microbiol.">
        <title>Variants of a genomic island in Aeromonas salmonicida subsp. salmonicida link isolates with their geographical origins.</title>
        <authorList>
            <person name="Emond-Rheault J.G."/>
            <person name="Vincent A.T."/>
            <person name="Trudel M.V."/>
            <person name="Brochu F."/>
            <person name="Boyle B."/>
            <person name="Tanaka K.H."/>
            <person name="Attere S.A."/>
            <person name="Jubinville E."/>
            <person name="Loch T.P."/>
            <person name="Winters A.D."/>
            <person name="Faisal M."/>
            <person name="Frenette M."/>
            <person name="Derome N."/>
            <person name="Charette S.J."/>
        </authorList>
    </citation>
    <scope>NUCLEOTIDE SEQUENCE</scope>
    <source>
        <strain evidence="1">09-0167</strain>
    </source>
</reference>
<sequence>MMNNEQKLIHHLLAGVKDPRSDVKAAALIAIGESGMIDEDLFIAALEDGVKDPRADVKAAAHAGMGRMLRNSNRQ</sequence>
<dbReference type="Gene3D" id="1.25.10.10">
    <property type="entry name" value="Leucine-rich Repeat Variant"/>
    <property type="match status" value="1"/>
</dbReference>
<proteinExistence type="predicted"/>
<protein>
    <recommendedName>
        <fullName evidence="2">HEAT repeat domain-containing protein</fullName>
    </recommendedName>
</protein>
<evidence type="ECO:0000313" key="1">
    <source>
        <dbReference type="EMBL" id="AIZ49725.1"/>
    </source>
</evidence>
<organism evidence="1">
    <name type="scientific">Aeromonas salmonicida subsp. salmonicida</name>
    <dbReference type="NCBI Taxonomy" id="29491"/>
    <lineage>
        <taxon>Bacteria</taxon>
        <taxon>Pseudomonadati</taxon>
        <taxon>Pseudomonadota</taxon>
        <taxon>Gammaproteobacteria</taxon>
        <taxon>Aeromonadales</taxon>
        <taxon>Aeromonadaceae</taxon>
        <taxon>Aeromonas</taxon>
    </lineage>
</organism>
<dbReference type="InterPro" id="IPR016024">
    <property type="entry name" value="ARM-type_fold"/>
</dbReference>
<dbReference type="AlphaFoldDB" id="A0A0A7KY48"/>
<evidence type="ECO:0008006" key="2">
    <source>
        <dbReference type="Google" id="ProtNLM"/>
    </source>
</evidence>
<dbReference type="InterPro" id="IPR011989">
    <property type="entry name" value="ARM-like"/>
</dbReference>